<accession>A0A9W7Y1V5</accession>
<feature type="region of interest" description="Disordered" evidence="1">
    <location>
        <begin position="1"/>
        <end position="127"/>
    </location>
</feature>
<dbReference type="GO" id="GO:0016593">
    <property type="term" value="C:Cdc73/Paf1 complex"/>
    <property type="evidence" value="ECO:0007669"/>
    <property type="project" value="InterPro"/>
</dbReference>
<dbReference type="Proteomes" id="UP001149813">
    <property type="component" value="Unassembled WGS sequence"/>
</dbReference>
<feature type="region of interest" description="Disordered" evidence="1">
    <location>
        <begin position="347"/>
        <end position="520"/>
    </location>
</feature>
<feature type="compositionally biased region" description="Basic and acidic residues" evidence="1">
    <location>
        <begin position="112"/>
        <end position="127"/>
    </location>
</feature>
<dbReference type="GO" id="GO:1990269">
    <property type="term" value="F:RNA polymerase II C-terminal domain phosphoserine binding"/>
    <property type="evidence" value="ECO:0007669"/>
    <property type="project" value="TreeGrafter"/>
</dbReference>
<dbReference type="Pfam" id="PF04004">
    <property type="entry name" value="Leo1"/>
    <property type="match status" value="1"/>
</dbReference>
<keyword evidence="3" id="KW-1185">Reference proteome</keyword>
<dbReference type="InterPro" id="IPR007149">
    <property type="entry name" value="Leo1"/>
</dbReference>
<dbReference type="EMBL" id="JANBOJ010000110">
    <property type="protein sequence ID" value="KAJ1722479.1"/>
    <property type="molecule type" value="Genomic_DNA"/>
</dbReference>
<dbReference type="OrthoDB" id="20844at2759"/>
<name>A0A9W7Y1V5_9FUNG</name>
<feature type="compositionally biased region" description="Basic and acidic residues" evidence="1">
    <location>
        <begin position="347"/>
        <end position="368"/>
    </location>
</feature>
<evidence type="ECO:0000256" key="1">
    <source>
        <dbReference type="SAM" id="MobiDB-lite"/>
    </source>
</evidence>
<dbReference type="GO" id="GO:0006368">
    <property type="term" value="P:transcription elongation by RNA polymerase II"/>
    <property type="evidence" value="ECO:0007669"/>
    <property type="project" value="InterPro"/>
</dbReference>
<gene>
    <name evidence="2" type="primary">LEO1</name>
    <name evidence="2" type="ORF">LPJ53_003119</name>
</gene>
<dbReference type="GO" id="GO:0032968">
    <property type="term" value="P:positive regulation of transcription elongation by RNA polymerase II"/>
    <property type="evidence" value="ECO:0007669"/>
    <property type="project" value="TreeGrafter"/>
</dbReference>
<reference evidence="2" key="1">
    <citation type="submission" date="2022-07" db="EMBL/GenBank/DDBJ databases">
        <title>Phylogenomic reconstructions and comparative analyses of Kickxellomycotina fungi.</title>
        <authorList>
            <person name="Reynolds N.K."/>
            <person name="Stajich J.E."/>
            <person name="Barry K."/>
            <person name="Grigoriev I.V."/>
            <person name="Crous P."/>
            <person name="Smith M.E."/>
        </authorList>
    </citation>
    <scope>NUCLEOTIDE SEQUENCE</scope>
    <source>
        <strain evidence="2">NBRC 32514</strain>
    </source>
</reference>
<evidence type="ECO:0000313" key="3">
    <source>
        <dbReference type="Proteomes" id="UP001149813"/>
    </source>
</evidence>
<dbReference type="PANTHER" id="PTHR23146:SF0">
    <property type="entry name" value="RNA POLYMERASE-ASSOCIATED PROTEIN LEO1"/>
    <property type="match status" value="1"/>
</dbReference>
<evidence type="ECO:0000313" key="2">
    <source>
        <dbReference type="EMBL" id="KAJ1722479.1"/>
    </source>
</evidence>
<feature type="compositionally biased region" description="Polar residues" evidence="1">
    <location>
        <begin position="12"/>
        <end position="24"/>
    </location>
</feature>
<dbReference type="AlphaFoldDB" id="A0A9W7Y1V5"/>
<dbReference type="PANTHER" id="PTHR23146">
    <property type="entry name" value="LEO1 PROTEIN"/>
    <property type="match status" value="1"/>
</dbReference>
<organism evidence="2 3">
    <name type="scientific">Coemansia erecta</name>
    <dbReference type="NCBI Taxonomy" id="147472"/>
    <lineage>
        <taxon>Eukaryota</taxon>
        <taxon>Fungi</taxon>
        <taxon>Fungi incertae sedis</taxon>
        <taxon>Zoopagomycota</taxon>
        <taxon>Kickxellomycotina</taxon>
        <taxon>Kickxellomycetes</taxon>
        <taxon>Kickxellales</taxon>
        <taxon>Kickxellaceae</taxon>
        <taxon>Coemansia</taxon>
    </lineage>
</organism>
<feature type="compositionally biased region" description="Basic and acidic residues" evidence="1">
    <location>
        <begin position="487"/>
        <end position="497"/>
    </location>
</feature>
<feature type="compositionally biased region" description="Acidic residues" evidence="1">
    <location>
        <begin position="509"/>
        <end position="520"/>
    </location>
</feature>
<feature type="compositionally biased region" description="Polar residues" evidence="1">
    <location>
        <begin position="67"/>
        <end position="77"/>
    </location>
</feature>
<feature type="compositionally biased region" description="Acidic residues" evidence="1">
    <location>
        <begin position="381"/>
        <end position="394"/>
    </location>
</feature>
<protein>
    <submittedName>
        <fullName evidence="2">Paf1 complex component</fullName>
    </submittedName>
</protein>
<sequence length="520" mass="55440">MSDLFGSDASDSEGSARQGSSLSALRSAPSKAARGGGSQTRASATPEPRAHDATDDLFGGDSDDENGASTPPHTTAASGDALDNLFDGDSSASDSGRPAKRKQRSAMDIDDADHSGDDGDGDGEHAAKRSAAVIDVAVPVLAKPRSADGKYVVARTPNLLQLDPRPFAAAAYEDLIPREHSALAHGVKDAVSADMATAVEGIIANTIRWRPTAAASADGRMGRESNARLVRWSDGSTTIVVGGPTPESYSIAAESLVAPGGQHCYAAVHHASALMMQSHARLTDQWLCRQSVQSASGRLAVSKLLARVRARAAGPAAVSLDAGARGTRFRNIDTDPELLARRAVEEEERRERLRRKEEKTRERREARELQQAGRAPRADASDDETGYLSVDDDSVADRPASSSYARSRGVREPGRFAAAAAQMPARGVRGAYVDEEDDGFVVDDDEELEVGPRDEFDDEEEEEEMAARRLNGAKRGVYSDDDEEEGDAGRDGRREGAGRSGKPRRVMVSDDEDDDEDDDL</sequence>
<proteinExistence type="predicted"/>
<comment type="caution">
    <text evidence="2">The sequence shown here is derived from an EMBL/GenBank/DDBJ whole genome shotgun (WGS) entry which is preliminary data.</text>
</comment>
<feature type="compositionally biased region" description="Acidic residues" evidence="1">
    <location>
        <begin position="433"/>
        <end position="464"/>
    </location>
</feature>